<gene>
    <name evidence="6" type="primary">FGENESH: predicted gene_6.179</name>
    <name evidence="6" type="ORF">BN2166_0032570</name>
</gene>
<feature type="compositionally biased region" description="Polar residues" evidence="4">
    <location>
        <begin position="666"/>
        <end position="678"/>
    </location>
</feature>
<name>A0A0K3CJQ2_RHOTO</name>
<evidence type="ECO:0000256" key="4">
    <source>
        <dbReference type="SAM" id="MobiDB-lite"/>
    </source>
</evidence>
<evidence type="ECO:0000256" key="1">
    <source>
        <dbReference type="ARBA" id="ARBA00008593"/>
    </source>
</evidence>
<dbReference type="InterPro" id="IPR002058">
    <property type="entry name" value="PAP_assoc"/>
</dbReference>
<feature type="compositionally biased region" description="Basic and acidic residues" evidence="4">
    <location>
        <begin position="542"/>
        <end position="568"/>
    </location>
</feature>
<dbReference type="GO" id="GO:0031123">
    <property type="term" value="P:RNA 3'-end processing"/>
    <property type="evidence" value="ECO:0007669"/>
    <property type="project" value="TreeGrafter"/>
</dbReference>
<feature type="region of interest" description="Disordered" evidence="4">
    <location>
        <begin position="261"/>
        <end position="309"/>
    </location>
</feature>
<dbReference type="PANTHER" id="PTHR23092">
    <property type="entry name" value="POLY(A) RNA POLYMERASE"/>
    <property type="match status" value="1"/>
</dbReference>
<evidence type="ECO:0000313" key="7">
    <source>
        <dbReference type="Proteomes" id="UP000199069"/>
    </source>
</evidence>
<feature type="region of interest" description="Disordered" evidence="4">
    <location>
        <begin position="1"/>
        <end position="158"/>
    </location>
</feature>
<feature type="domain" description="PAP-associated" evidence="5">
    <location>
        <begin position="367"/>
        <end position="425"/>
    </location>
</feature>
<dbReference type="GO" id="GO:0043634">
    <property type="term" value="P:polyadenylation-dependent ncRNA catabolic process"/>
    <property type="evidence" value="ECO:0007669"/>
    <property type="project" value="TreeGrafter"/>
</dbReference>
<proteinExistence type="inferred from homology"/>
<dbReference type="SUPFAM" id="SSF81301">
    <property type="entry name" value="Nucleotidyltransferase"/>
    <property type="match status" value="1"/>
</dbReference>
<dbReference type="OMA" id="RSTHTRY"/>
<dbReference type="Pfam" id="PF03828">
    <property type="entry name" value="PAP_assoc"/>
    <property type="match status" value="1"/>
</dbReference>
<reference evidence="6 7" key="1">
    <citation type="submission" date="2015-07" db="EMBL/GenBank/DDBJ databases">
        <authorList>
            <person name="Cajimat M.N.B."/>
            <person name="Milazzo M.L."/>
            <person name="Fulhorst C.F."/>
        </authorList>
    </citation>
    <scope>NUCLEOTIDE SEQUENCE [LARGE SCALE GENOMIC DNA]</scope>
    <source>
        <strain evidence="6">Single colony</strain>
    </source>
</reference>
<sequence length="784" mass="84703">MASEQSLPSGNAASTSSLANSKGPSRASTSAEGTPKPRQGTLATRLLQNQLNAANKEAMTPKGKGPATTEGPPDSTSRAQFEGQEDFISFEASPSPPPQTGSAGGRGTPRDGVPGSRRRGGKRKHDEVDEEELEESSRRLRDREKARSTPWCEDPGVDWRKHETSIDQFNAECRAFVTYISPTPIEHQLRLWTIELIRRTIKSKYPDANVQCFGSVGTGLYLPGGVDLSVNQKNGVDAAVRVRSMLEEYAFREEGYVEPGMADLSGSSKGKTVSKGKGKQRASPEEGEEADSDEDEEGQLRGGAEPHPVDHGVARSMVLLVKAFLAQRGMNEVFTGGLGSYSIICMVISFLQLHPKIQTSTINPNRNLGLLFVEFLELYGKHFNYDQAGITLRGRGGYFNKHDKGWFRPQQPYLLSIEDPNDPQNDVSGGSHAILRVRQTLAGGFDTLAAWLIQRHSLLASRSNPSLVALSASALPNADSDPPSRMSQSLLGSVIGLSKHDADARDANVRLWEGGVLQRLLDRTDPIKGAGAGLSKKGMKKMQQEARDREKRERTIARLERKMEEKEKKSLRRKEKKAARKAEKAATEGGEVLTIQPLVDKSAIEDAKAKEAALEALAPHATAQDDEDDTSMGEAGFVIDTTGSRSAAVSDDEESDSRYLLGVPSVATTSTSSRNVYTHVTDDSSASDDEHGSDGDVVLGGFGGDFVRHDGSVEASRATSKTGSSVDSDEVVEALIVPPAKRVKKAASDNGQAKKKKKSSQDKADARMAFWAAKGRKETGSDSE</sequence>
<dbReference type="EMBL" id="CWKI01000006">
    <property type="protein sequence ID" value="CTR07396.1"/>
    <property type="molecule type" value="Genomic_DNA"/>
</dbReference>
<feature type="region of interest" description="Disordered" evidence="4">
    <location>
        <begin position="528"/>
        <end position="588"/>
    </location>
</feature>
<dbReference type="GO" id="GO:0031499">
    <property type="term" value="C:TRAMP complex"/>
    <property type="evidence" value="ECO:0007669"/>
    <property type="project" value="TreeGrafter"/>
</dbReference>
<feature type="compositionally biased region" description="Basic and acidic residues" evidence="4">
    <location>
        <begin position="775"/>
        <end position="784"/>
    </location>
</feature>
<dbReference type="SUPFAM" id="SSF81631">
    <property type="entry name" value="PAP/OAS1 substrate-binding domain"/>
    <property type="match status" value="1"/>
</dbReference>
<dbReference type="GO" id="GO:0005730">
    <property type="term" value="C:nucleolus"/>
    <property type="evidence" value="ECO:0007669"/>
    <property type="project" value="TreeGrafter"/>
</dbReference>
<dbReference type="PANTHER" id="PTHR23092:SF15">
    <property type="entry name" value="INACTIVE NON-CANONICAL POLY(A) RNA POLYMERASE PROTEIN TRF4-2-RELATED"/>
    <property type="match status" value="1"/>
</dbReference>
<evidence type="ECO:0000256" key="2">
    <source>
        <dbReference type="ARBA" id="ARBA00022723"/>
    </source>
</evidence>
<feature type="region of interest" description="Disordered" evidence="4">
    <location>
        <begin position="643"/>
        <end position="701"/>
    </location>
</feature>
<feature type="compositionally biased region" description="Basic and acidic residues" evidence="4">
    <location>
        <begin position="135"/>
        <end position="147"/>
    </location>
</feature>
<accession>A0A0K3CJQ2</accession>
<evidence type="ECO:0000256" key="3">
    <source>
        <dbReference type="ARBA" id="ARBA00022842"/>
    </source>
</evidence>
<dbReference type="Gene3D" id="3.30.460.10">
    <property type="entry name" value="Beta Polymerase, domain 2"/>
    <property type="match status" value="1"/>
</dbReference>
<protein>
    <recommendedName>
        <fullName evidence="5">PAP-associated domain-containing protein</fullName>
    </recommendedName>
</protein>
<keyword evidence="7" id="KW-1185">Reference proteome</keyword>
<feature type="compositionally biased region" description="Polar residues" evidence="4">
    <location>
        <begin position="1"/>
        <end position="32"/>
    </location>
</feature>
<dbReference type="AlphaFoldDB" id="A0A0K3CJQ2"/>
<keyword evidence="2" id="KW-0479">Metal-binding</keyword>
<dbReference type="GO" id="GO:0046872">
    <property type="term" value="F:metal ion binding"/>
    <property type="evidence" value="ECO:0007669"/>
    <property type="project" value="UniProtKB-KW"/>
</dbReference>
<feature type="region of interest" description="Disordered" evidence="4">
    <location>
        <begin position="741"/>
        <end position="784"/>
    </location>
</feature>
<dbReference type="STRING" id="5286.A0A0K3CJQ2"/>
<dbReference type="GO" id="GO:0003729">
    <property type="term" value="F:mRNA binding"/>
    <property type="evidence" value="ECO:0007669"/>
    <property type="project" value="TreeGrafter"/>
</dbReference>
<dbReference type="GO" id="GO:1990817">
    <property type="term" value="F:poly(A) RNA polymerase activity"/>
    <property type="evidence" value="ECO:0007669"/>
    <property type="project" value="InterPro"/>
</dbReference>
<dbReference type="Gene3D" id="1.10.1410.10">
    <property type="match status" value="1"/>
</dbReference>
<dbReference type="InterPro" id="IPR045862">
    <property type="entry name" value="Trf4-like"/>
</dbReference>
<keyword evidence="3" id="KW-0460">Magnesium</keyword>
<dbReference type="InterPro" id="IPR043519">
    <property type="entry name" value="NT_sf"/>
</dbReference>
<evidence type="ECO:0000313" key="6">
    <source>
        <dbReference type="EMBL" id="CTR07396.1"/>
    </source>
</evidence>
<evidence type="ECO:0000259" key="5">
    <source>
        <dbReference type="Pfam" id="PF03828"/>
    </source>
</evidence>
<feature type="compositionally biased region" description="Acidic residues" evidence="4">
    <location>
        <begin position="285"/>
        <end position="297"/>
    </location>
</feature>
<organism evidence="6 7">
    <name type="scientific">Rhodotorula toruloides</name>
    <name type="common">Yeast</name>
    <name type="synonym">Rhodosporidium toruloides</name>
    <dbReference type="NCBI Taxonomy" id="5286"/>
    <lineage>
        <taxon>Eukaryota</taxon>
        <taxon>Fungi</taxon>
        <taxon>Dikarya</taxon>
        <taxon>Basidiomycota</taxon>
        <taxon>Pucciniomycotina</taxon>
        <taxon>Microbotryomycetes</taxon>
        <taxon>Sporidiobolales</taxon>
        <taxon>Sporidiobolaceae</taxon>
        <taxon>Rhodotorula</taxon>
    </lineage>
</organism>
<feature type="compositionally biased region" description="Basic residues" evidence="4">
    <location>
        <begin position="569"/>
        <end position="579"/>
    </location>
</feature>
<comment type="similarity">
    <text evidence="1">Belongs to the DNA polymerase type-B-like family.</text>
</comment>
<dbReference type="Proteomes" id="UP000199069">
    <property type="component" value="Unassembled WGS sequence"/>
</dbReference>